<dbReference type="EMBL" id="CP045901">
    <property type="protein sequence ID" value="QQP37674.1"/>
    <property type="molecule type" value="Genomic_DNA"/>
</dbReference>
<keyword evidence="2" id="KW-1185">Reference proteome</keyword>
<dbReference type="AlphaFoldDB" id="A0A7T8JX43"/>
<evidence type="ECO:0000313" key="2">
    <source>
        <dbReference type="Proteomes" id="UP000595437"/>
    </source>
</evidence>
<evidence type="ECO:0000313" key="1">
    <source>
        <dbReference type="EMBL" id="QQP37674.1"/>
    </source>
</evidence>
<dbReference type="Proteomes" id="UP000595437">
    <property type="component" value="Chromosome 12"/>
</dbReference>
<reference evidence="2" key="1">
    <citation type="submission" date="2021-01" db="EMBL/GenBank/DDBJ databases">
        <title>Caligus Genome Assembly.</title>
        <authorList>
            <person name="Gallardo-Escarate C."/>
        </authorList>
    </citation>
    <scope>NUCLEOTIDE SEQUENCE [LARGE SCALE GENOMIC DNA]</scope>
</reference>
<gene>
    <name evidence="1" type="ORF">FKW44_018035</name>
</gene>
<proteinExistence type="predicted"/>
<name>A0A7T8JX43_CALRO</name>
<organism evidence="1 2">
    <name type="scientific">Caligus rogercresseyi</name>
    <name type="common">Sea louse</name>
    <dbReference type="NCBI Taxonomy" id="217165"/>
    <lineage>
        <taxon>Eukaryota</taxon>
        <taxon>Metazoa</taxon>
        <taxon>Ecdysozoa</taxon>
        <taxon>Arthropoda</taxon>
        <taxon>Crustacea</taxon>
        <taxon>Multicrustacea</taxon>
        <taxon>Hexanauplia</taxon>
        <taxon>Copepoda</taxon>
        <taxon>Siphonostomatoida</taxon>
        <taxon>Caligidae</taxon>
        <taxon>Caligus</taxon>
    </lineage>
</organism>
<protein>
    <submittedName>
        <fullName evidence="1">Uncharacterized protein</fullName>
    </submittedName>
</protein>
<accession>A0A7T8JX43</accession>
<feature type="non-terminal residue" evidence="1">
    <location>
        <position position="1"/>
    </location>
</feature>
<sequence length="101" mass="11339">HYLSQISGGKYTERAYFGLREVLQRLSEFSGRLEKIIKGATSTIESYEKSLRWELPTRGSINFKGINTVGLDFAAETADSPLLLNKMAFKQFQSILACTSL</sequence>